<dbReference type="AlphaFoldDB" id="A0A4Y2JM50"/>
<reference evidence="1 2" key="1">
    <citation type="journal article" date="2019" name="Sci. Rep.">
        <title>Orb-weaving spider Araneus ventricosus genome elucidates the spidroin gene catalogue.</title>
        <authorList>
            <person name="Kono N."/>
            <person name="Nakamura H."/>
            <person name="Ohtoshi R."/>
            <person name="Moran D.A.P."/>
            <person name="Shinohara A."/>
            <person name="Yoshida Y."/>
            <person name="Fujiwara M."/>
            <person name="Mori M."/>
            <person name="Tomita M."/>
            <person name="Arakawa K."/>
        </authorList>
    </citation>
    <scope>NUCLEOTIDE SEQUENCE [LARGE SCALE GENOMIC DNA]</scope>
</reference>
<gene>
    <name evidence="1" type="ORF">AVEN_46398_1</name>
</gene>
<comment type="caution">
    <text evidence="1">The sequence shown here is derived from an EMBL/GenBank/DDBJ whole genome shotgun (WGS) entry which is preliminary data.</text>
</comment>
<organism evidence="1 2">
    <name type="scientific">Araneus ventricosus</name>
    <name type="common">Orbweaver spider</name>
    <name type="synonym">Epeira ventricosa</name>
    <dbReference type="NCBI Taxonomy" id="182803"/>
    <lineage>
        <taxon>Eukaryota</taxon>
        <taxon>Metazoa</taxon>
        <taxon>Ecdysozoa</taxon>
        <taxon>Arthropoda</taxon>
        <taxon>Chelicerata</taxon>
        <taxon>Arachnida</taxon>
        <taxon>Araneae</taxon>
        <taxon>Araneomorphae</taxon>
        <taxon>Entelegynae</taxon>
        <taxon>Araneoidea</taxon>
        <taxon>Araneidae</taxon>
        <taxon>Araneus</taxon>
    </lineage>
</organism>
<keyword evidence="2" id="KW-1185">Reference proteome</keyword>
<sequence>MELLKKLNAFSALDDFKRMSDLNIDEKYPVSEIKSMKNKFGNTIVVKLDDCQVSLPQRCGERASDCLKLNEIKPLFFVYSGAKDVGKSKPAHLFRFEQ</sequence>
<protein>
    <submittedName>
        <fullName evidence="1">Uncharacterized protein</fullName>
    </submittedName>
</protein>
<accession>A0A4Y2JM50</accession>
<name>A0A4Y2JM50_ARAVE</name>
<proteinExistence type="predicted"/>
<dbReference type="OrthoDB" id="6784066at2759"/>
<dbReference type="Proteomes" id="UP000499080">
    <property type="component" value="Unassembled WGS sequence"/>
</dbReference>
<dbReference type="EMBL" id="BGPR01003660">
    <property type="protein sequence ID" value="GBM90915.1"/>
    <property type="molecule type" value="Genomic_DNA"/>
</dbReference>
<evidence type="ECO:0000313" key="1">
    <source>
        <dbReference type="EMBL" id="GBM90915.1"/>
    </source>
</evidence>
<evidence type="ECO:0000313" key="2">
    <source>
        <dbReference type="Proteomes" id="UP000499080"/>
    </source>
</evidence>